<dbReference type="InterPro" id="IPR001660">
    <property type="entry name" value="SAM"/>
</dbReference>
<dbReference type="PANTHER" id="PTHR16155:SF18">
    <property type="entry name" value="STERILE ALPHA MOTIF DOMAIN-CONTAINING PROTEIN 9-LIKE"/>
    <property type="match status" value="1"/>
</dbReference>
<dbReference type="EMBL" id="SOYY01000013">
    <property type="protein sequence ID" value="KAA0713264.1"/>
    <property type="molecule type" value="Genomic_DNA"/>
</dbReference>
<feature type="compositionally biased region" description="Basic and acidic residues" evidence="1">
    <location>
        <begin position="431"/>
        <end position="445"/>
    </location>
</feature>
<evidence type="ECO:0000259" key="2">
    <source>
        <dbReference type="PROSITE" id="PS50105"/>
    </source>
</evidence>
<comment type="caution">
    <text evidence="3">The sequence shown here is derived from an EMBL/GenBank/DDBJ whole genome shotgun (WGS) entry which is preliminary data.</text>
</comment>
<dbReference type="GO" id="GO:0005737">
    <property type="term" value="C:cytoplasm"/>
    <property type="evidence" value="ECO:0007669"/>
    <property type="project" value="TreeGrafter"/>
</dbReference>
<proteinExistence type="predicted"/>
<gene>
    <name evidence="3" type="ORF">E1301_Tti009316</name>
</gene>
<feature type="compositionally biased region" description="Basic residues" evidence="1">
    <location>
        <begin position="120"/>
        <end position="133"/>
    </location>
</feature>
<dbReference type="PROSITE" id="PS50105">
    <property type="entry name" value="SAM_DOMAIN"/>
    <property type="match status" value="1"/>
</dbReference>
<feature type="region of interest" description="Disordered" evidence="1">
    <location>
        <begin position="418"/>
        <end position="452"/>
    </location>
</feature>
<dbReference type="Gene3D" id="1.10.150.50">
    <property type="entry name" value="Transcription Factor, Ets-1"/>
    <property type="match status" value="1"/>
</dbReference>
<feature type="compositionally biased region" description="Polar residues" evidence="1">
    <location>
        <begin position="419"/>
        <end position="429"/>
    </location>
</feature>
<evidence type="ECO:0000313" key="3">
    <source>
        <dbReference type="EMBL" id="KAA0713264.1"/>
    </source>
</evidence>
<feature type="domain" description="SAM" evidence="2">
    <location>
        <begin position="14"/>
        <end position="60"/>
    </location>
</feature>
<dbReference type="Proteomes" id="UP000324632">
    <property type="component" value="Chromosome 13"/>
</dbReference>
<feature type="compositionally biased region" description="Polar residues" evidence="1">
    <location>
        <begin position="90"/>
        <end position="99"/>
    </location>
</feature>
<evidence type="ECO:0000256" key="1">
    <source>
        <dbReference type="SAM" id="MobiDB-lite"/>
    </source>
</evidence>
<sequence length="1244" mass="141891">MSQKTELPHQVEEWTREHVHYWLTKVINVDKKHADKLYEEEVSGEELACYQPKHLQEVGIKHGPAVKIITRFNELKTVNDNESDSESSEHCPTQKTKAMQDTPLEVKGNVLTDQTPTSKIKLHKKRKSKRRRKTSMDSPLKMDEALEDNTTQRGNPLEETQTKDLLEMASSQKNLGVSSSRQSSKTEQKESVNPKTVVTVDKHEACQNKKIVMDPLPLRHPCSLFPFDQNSASHRYIQNYTLPPETGPGNLIDPVHEYKFMGRTDDIHVMKKKFNKETFRFAAGCMNARTNGTIHFGIADSKDTEYVHGEIIGVNVENRDIIIDHFNQGIKSYFEGHTDEANACIRQPRFVEVLWPDGKLSEVDVVPSHSVVQGKLFYIQTLEEDNQWKKSKGNSLFIREGAATRDICKIGNPKELQSEMAQKNKQMNALDNRRKQAEKRPETKRTSNQGEKLKNLLAFGGNRLGHYDYYIIVTNKSHQEQLQHLQFLTTLKLFCVLDFDPNSAVSGTCHNYTKVRIANLHKPSQLLGDPGTVAKDLNLYKQTSWVFGNGREDLNNESDMPLRPSDWLTNKAGEVQDVISFLCNSDTLPRGRFLVIFLLLSTVEAMNDPIFDTFMSFYKNIGGAEGILSICTSDTSFKKWRDFIQARCEHDITQRSIYDLELSEINGTILKLGQNKSTAERLLPSAEGSSVVLQQRDEDLTPSLDVLCENECENEFDEDSEEFKSSNLKQKLNSIEGTSTGSQFIKRDKYDTLKRMIESKAKDPTSTCVMLNLFHQPGCGGTTLAMHVMWSLRKDFRCAVLKDNTASKLNIAQEVVYLVRCGKTETSRITPALLLVDDSEETENTEELQHCTRKILDEICPSALVVILNCLRSNNPKVRWSNSVIETQFMTATLSKDEQDAFETKLKELQETHDKPENFYSFMIMKSNFSQEYVTNVARNILKDLNIENKQAQLLSILALLNSYVADSAISVSLCEDFLGIKIMLRWKKTVMEEMQPQSCLLIEVEAECGMHKAIRFVHQRIAKECVNELEKTHNSPRSDIVSNLLHCDLFFKSGIGKDQLLQSVKNMLITRQRKTEGDEKDTLFSPLIEDINKNDGLKNIQDIFTEASKRFDKDFAIPQALARHFYLKEKNFAQAKDWANKAKTIKESSYTLDTVGQVSRSELKHKIDINKQSKHITTEDLKDYLDLAKEAINAFQRAQVLAMTDDVPEETRKSRTYNISGYMSEIDIAMTVFVFVKGLPLFD</sequence>
<organism evidence="3 4">
    <name type="scientific">Triplophysa tibetana</name>
    <dbReference type="NCBI Taxonomy" id="1572043"/>
    <lineage>
        <taxon>Eukaryota</taxon>
        <taxon>Metazoa</taxon>
        <taxon>Chordata</taxon>
        <taxon>Craniata</taxon>
        <taxon>Vertebrata</taxon>
        <taxon>Euteleostomi</taxon>
        <taxon>Actinopterygii</taxon>
        <taxon>Neopterygii</taxon>
        <taxon>Teleostei</taxon>
        <taxon>Ostariophysi</taxon>
        <taxon>Cypriniformes</taxon>
        <taxon>Nemacheilidae</taxon>
        <taxon>Triplophysa</taxon>
    </lineage>
</organism>
<reference evidence="3 4" key="1">
    <citation type="journal article" date="2019" name="Mol. Ecol. Resour.">
        <title>Chromosome-level genome assembly of Triplophysa tibetana, a fish adapted to the harsh high-altitude environment of the Tibetan Plateau.</title>
        <authorList>
            <person name="Yang X."/>
            <person name="Liu H."/>
            <person name="Ma Z."/>
            <person name="Zou Y."/>
            <person name="Zou M."/>
            <person name="Mao Y."/>
            <person name="Li X."/>
            <person name="Wang H."/>
            <person name="Chen T."/>
            <person name="Wang W."/>
            <person name="Yang R."/>
        </authorList>
    </citation>
    <scope>NUCLEOTIDE SEQUENCE [LARGE SCALE GENOMIC DNA]</scope>
    <source>
        <strain evidence="3">TTIB1903HZAU</strain>
        <tissue evidence="3">Muscle</tissue>
    </source>
</reference>
<dbReference type="SUPFAM" id="SSF47769">
    <property type="entry name" value="SAM/Pointed domain"/>
    <property type="match status" value="1"/>
</dbReference>
<protein>
    <submittedName>
        <fullName evidence="3">Sterile alpha motif domain-containing protein 9-like</fullName>
    </submittedName>
</protein>
<name>A0A5A9NT40_9TELE</name>
<dbReference type="InterPro" id="IPR013761">
    <property type="entry name" value="SAM/pointed_sf"/>
</dbReference>
<feature type="compositionally biased region" description="Polar residues" evidence="1">
    <location>
        <begin position="171"/>
        <end position="183"/>
    </location>
</feature>
<accession>A0A5A9NT40</accession>
<feature type="region of interest" description="Disordered" evidence="1">
    <location>
        <begin position="79"/>
        <end position="156"/>
    </location>
</feature>
<dbReference type="AlphaFoldDB" id="A0A5A9NT40"/>
<feature type="region of interest" description="Disordered" evidence="1">
    <location>
        <begin position="171"/>
        <end position="195"/>
    </location>
</feature>
<dbReference type="PANTHER" id="PTHR16155">
    <property type="entry name" value="DED DOMAIN-CONTAINING PROTEIN"/>
    <property type="match status" value="1"/>
</dbReference>
<evidence type="ECO:0000313" key="4">
    <source>
        <dbReference type="Proteomes" id="UP000324632"/>
    </source>
</evidence>
<keyword evidence="4" id="KW-1185">Reference proteome</keyword>